<dbReference type="GO" id="GO:0003700">
    <property type="term" value="F:DNA-binding transcription factor activity"/>
    <property type="evidence" value="ECO:0007669"/>
    <property type="project" value="InterPro"/>
</dbReference>
<organism evidence="2 3">
    <name type="scientific">Paractinoplanes rishiriensis</name>
    <dbReference type="NCBI Taxonomy" id="1050105"/>
    <lineage>
        <taxon>Bacteria</taxon>
        <taxon>Bacillati</taxon>
        <taxon>Actinomycetota</taxon>
        <taxon>Actinomycetes</taxon>
        <taxon>Micromonosporales</taxon>
        <taxon>Micromonosporaceae</taxon>
        <taxon>Paractinoplanes</taxon>
    </lineage>
</organism>
<keyword evidence="3" id="KW-1185">Reference proteome</keyword>
<reference evidence="2" key="1">
    <citation type="submission" date="2021-01" db="EMBL/GenBank/DDBJ databases">
        <title>Whole genome shotgun sequence of Actinoplanes rishiriensis NBRC 108556.</title>
        <authorList>
            <person name="Komaki H."/>
            <person name="Tamura T."/>
        </authorList>
    </citation>
    <scope>NUCLEOTIDE SEQUENCE</scope>
    <source>
        <strain evidence="2">NBRC 108556</strain>
    </source>
</reference>
<sequence>MNADEMARELASLGRRVAALEATARPPAVPAMLDQHLDADTVLYAGLGGWDGQTLAWQVVRGWDEIRSAPADASAGVLAALANPTRVRIATELLRRRLTTAELAQRLDQPSPGQLFHHLKELLAAGVVHQPERGTYAVREQHVIPLLSVLCAVLDLRPSVPWEDS</sequence>
<dbReference type="Proteomes" id="UP000636960">
    <property type="component" value="Unassembled WGS sequence"/>
</dbReference>
<feature type="domain" description="HTH arsR-type" evidence="1">
    <location>
        <begin position="76"/>
        <end position="155"/>
    </location>
</feature>
<dbReference type="InterPro" id="IPR036390">
    <property type="entry name" value="WH_DNA-bd_sf"/>
</dbReference>
<dbReference type="SMART" id="SM00418">
    <property type="entry name" value="HTH_ARSR"/>
    <property type="match status" value="1"/>
</dbReference>
<dbReference type="RefSeq" id="WP_203788766.1">
    <property type="nucleotide sequence ID" value="NZ_BOMV01000089.1"/>
</dbReference>
<dbReference type="EMBL" id="BOMV01000089">
    <property type="protein sequence ID" value="GIF00702.1"/>
    <property type="molecule type" value="Genomic_DNA"/>
</dbReference>
<proteinExistence type="predicted"/>
<protein>
    <submittedName>
        <fullName evidence="2">Transcriptional regulator</fullName>
    </submittedName>
</protein>
<dbReference type="AlphaFoldDB" id="A0A919MUU6"/>
<dbReference type="InterPro" id="IPR001845">
    <property type="entry name" value="HTH_ArsR_DNA-bd_dom"/>
</dbReference>
<comment type="caution">
    <text evidence="2">The sequence shown here is derived from an EMBL/GenBank/DDBJ whole genome shotgun (WGS) entry which is preliminary data.</text>
</comment>
<accession>A0A919MUU6</accession>
<evidence type="ECO:0000313" key="2">
    <source>
        <dbReference type="EMBL" id="GIF00702.1"/>
    </source>
</evidence>
<dbReference type="InterPro" id="IPR011991">
    <property type="entry name" value="ArsR-like_HTH"/>
</dbReference>
<evidence type="ECO:0000313" key="3">
    <source>
        <dbReference type="Proteomes" id="UP000636960"/>
    </source>
</evidence>
<evidence type="ECO:0000259" key="1">
    <source>
        <dbReference type="SMART" id="SM00418"/>
    </source>
</evidence>
<dbReference type="SUPFAM" id="SSF46785">
    <property type="entry name" value="Winged helix' DNA-binding domain"/>
    <property type="match status" value="1"/>
</dbReference>
<dbReference type="CDD" id="cd00090">
    <property type="entry name" value="HTH_ARSR"/>
    <property type="match status" value="1"/>
</dbReference>
<gene>
    <name evidence="2" type="ORF">Ari01nite_81660</name>
</gene>
<name>A0A919MUU6_9ACTN</name>
<dbReference type="InterPro" id="IPR036388">
    <property type="entry name" value="WH-like_DNA-bd_sf"/>
</dbReference>
<dbReference type="Gene3D" id="1.10.10.10">
    <property type="entry name" value="Winged helix-like DNA-binding domain superfamily/Winged helix DNA-binding domain"/>
    <property type="match status" value="1"/>
</dbReference>
<dbReference type="Pfam" id="PF12840">
    <property type="entry name" value="HTH_20"/>
    <property type="match status" value="1"/>
</dbReference>